<comment type="caution">
    <text evidence="2">The sequence shown here is derived from an EMBL/GenBank/DDBJ whole genome shotgun (WGS) entry which is preliminary data.</text>
</comment>
<protein>
    <submittedName>
        <fullName evidence="2">Uncharacterized protein</fullName>
    </submittedName>
</protein>
<accession>A0A7V8FF84</accession>
<dbReference type="Proteomes" id="UP000487117">
    <property type="component" value="Unassembled WGS sequence"/>
</dbReference>
<evidence type="ECO:0000313" key="2">
    <source>
        <dbReference type="EMBL" id="KAF1014258.1"/>
    </source>
</evidence>
<keyword evidence="1" id="KW-0732">Signal</keyword>
<organism evidence="2 3">
    <name type="scientific">Stenotrophomonas maltophilia</name>
    <name type="common">Pseudomonas maltophilia</name>
    <name type="synonym">Xanthomonas maltophilia</name>
    <dbReference type="NCBI Taxonomy" id="40324"/>
    <lineage>
        <taxon>Bacteria</taxon>
        <taxon>Pseudomonadati</taxon>
        <taxon>Pseudomonadota</taxon>
        <taxon>Gammaproteobacteria</taxon>
        <taxon>Lysobacterales</taxon>
        <taxon>Lysobacteraceae</taxon>
        <taxon>Stenotrophomonas</taxon>
        <taxon>Stenotrophomonas maltophilia group</taxon>
    </lineage>
</organism>
<reference evidence="3" key="1">
    <citation type="journal article" date="2020" name="MBio">
        <title>Horizontal gene transfer to a defensive symbiont with a reduced genome amongst a multipartite beetle microbiome.</title>
        <authorList>
            <person name="Waterworth S.C."/>
            <person name="Florez L.V."/>
            <person name="Rees E.R."/>
            <person name="Hertweck C."/>
            <person name="Kaltenpoth M."/>
            <person name="Kwan J.C."/>
        </authorList>
    </citation>
    <scope>NUCLEOTIDE SEQUENCE [LARGE SCALE GENOMIC DNA]</scope>
</reference>
<dbReference type="EMBL" id="WNDS01000004">
    <property type="protein sequence ID" value="KAF1014258.1"/>
    <property type="molecule type" value="Genomic_DNA"/>
</dbReference>
<proteinExistence type="predicted"/>
<name>A0A7V8FF84_STEMA</name>
<sequence>MKGKVCTTLLLLMAAGSAAAASPACEKAFKSVGDPRNGALYMADITLPGLKVQSALDQLRKARAEEDYELGGQLVEGDTGTQYLIQRKGVRTPLVLVGTADRTGRVTLAIKLARGQTVGLEDARQSMCGTLDKLKSGSQGDALAAAARAQFPIAGPEDVAAPDLSKKMGKEVRDTMALYNSAGAFKDLMLGTTTNKEDKGDRSATFLPVYAKYVGHRYRIDGQIYTVNPNRYSTRPGDIGSINYLVTPTRGLLRIRQNDTFNNNYTLRCEFAADQAANFTVLRERDFAKLEGEVSEVGESGMTLRNCRQVQ</sequence>
<gene>
    <name evidence="2" type="ORF">GAK31_03282</name>
</gene>
<evidence type="ECO:0000313" key="3">
    <source>
        <dbReference type="Proteomes" id="UP000487117"/>
    </source>
</evidence>
<evidence type="ECO:0000256" key="1">
    <source>
        <dbReference type="SAM" id="SignalP"/>
    </source>
</evidence>
<dbReference type="AlphaFoldDB" id="A0A7V8FF84"/>
<feature type="chain" id="PRO_5031209894" evidence="1">
    <location>
        <begin position="21"/>
        <end position="311"/>
    </location>
</feature>
<feature type="signal peptide" evidence="1">
    <location>
        <begin position="1"/>
        <end position="20"/>
    </location>
</feature>